<dbReference type="InterPro" id="IPR037238">
    <property type="entry name" value="YbiA-like_sf"/>
</dbReference>
<feature type="compositionally biased region" description="Basic residues" evidence="3">
    <location>
        <begin position="90"/>
        <end position="106"/>
    </location>
</feature>
<evidence type="ECO:0000256" key="2">
    <source>
        <dbReference type="ARBA" id="ARBA00000751"/>
    </source>
</evidence>
<organism evidence="6 7">
    <name type="scientific">Streptomyces albospinus</name>
    <dbReference type="NCBI Taxonomy" id="285515"/>
    <lineage>
        <taxon>Bacteria</taxon>
        <taxon>Bacillati</taxon>
        <taxon>Actinomycetota</taxon>
        <taxon>Actinomycetes</taxon>
        <taxon>Kitasatosporales</taxon>
        <taxon>Streptomycetaceae</taxon>
        <taxon>Streptomyces</taxon>
    </lineage>
</organism>
<accession>A0ABQ2UZZ0</accession>
<dbReference type="InterPro" id="IPR012816">
    <property type="entry name" value="NADAR"/>
</dbReference>
<comment type="catalytic activity">
    <reaction evidence="1">
        <text>5-amino-6-(5-phospho-D-ribosylamino)uracil + H2O = 5,6-diaminouracil + D-ribose 5-phosphate</text>
        <dbReference type="Rhea" id="RHEA:55020"/>
        <dbReference type="ChEBI" id="CHEBI:15377"/>
        <dbReference type="ChEBI" id="CHEBI:46252"/>
        <dbReference type="ChEBI" id="CHEBI:58453"/>
        <dbReference type="ChEBI" id="CHEBI:78346"/>
    </reaction>
</comment>
<dbReference type="Proteomes" id="UP000654471">
    <property type="component" value="Unassembled WGS sequence"/>
</dbReference>
<feature type="region of interest" description="Disordered" evidence="3">
    <location>
        <begin position="1"/>
        <end position="28"/>
    </location>
</feature>
<dbReference type="Pfam" id="PF24645">
    <property type="entry name" value="DUF7639"/>
    <property type="match status" value="1"/>
</dbReference>
<dbReference type="InterPro" id="IPR056056">
    <property type="entry name" value="DUF7639"/>
</dbReference>
<evidence type="ECO:0000259" key="4">
    <source>
        <dbReference type="Pfam" id="PF08719"/>
    </source>
</evidence>
<evidence type="ECO:0000256" key="3">
    <source>
        <dbReference type="SAM" id="MobiDB-lite"/>
    </source>
</evidence>
<comment type="caution">
    <text evidence="6">The sequence shown here is derived from an EMBL/GenBank/DDBJ whole genome shotgun (WGS) entry which is preliminary data.</text>
</comment>
<dbReference type="EMBL" id="BMRP01000008">
    <property type="protein sequence ID" value="GGU61114.1"/>
    <property type="molecule type" value="Genomic_DNA"/>
</dbReference>
<dbReference type="SUPFAM" id="SSF143990">
    <property type="entry name" value="YbiA-like"/>
    <property type="match status" value="1"/>
</dbReference>
<feature type="domain" description="NADAR" evidence="4">
    <location>
        <begin position="119"/>
        <end position="210"/>
    </location>
</feature>
<dbReference type="Pfam" id="PF08719">
    <property type="entry name" value="NADAR"/>
    <property type="match status" value="1"/>
</dbReference>
<sequence length="227" mass="24578">MDHNDWPLQALVAGPGGEMESWSDEPVTQEDDDAAIAYFEEQARDVAARSSRVPVDGPTTPHAPAIQLYHSYAVKQVEDPGTVGSAQRLPRTHRRRRRHPPLRRARLSGPVGRRPAARAGIAAADTVHAARELAAEAALRPEWQGARTAVLTGLLRAEFRQHPGLAAILRATGDATLIYDDADSAFWGDNGGNGRNWTGRLLELVRAELHAEQAGIGVPGAHPADRR</sequence>
<proteinExistence type="predicted"/>
<keyword evidence="7" id="KW-1185">Reference proteome</keyword>
<dbReference type="Gene3D" id="1.10.357.40">
    <property type="entry name" value="YbiA-like"/>
    <property type="match status" value="1"/>
</dbReference>
<evidence type="ECO:0000313" key="7">
    <source>
        <dbReference type="Proteomes" id="UP000654471"/>
    </source>
</evidence>
<dbReference type="RefSeq" id="WP_229852232.1">
    <property type="nucleotide sequence ID" value="NZ_BMRP01000008.1"/>
</dbReference>
<evidence type="ECO:0008006" key="8">
    <source>
        <dbReference type="Google" id="ProtNLM"/>
    </source>
</evidence>
<evidence type="ECO:0000259" key="5">
    <source>
        <dbReference type="Pfam" id="PF24645"/>
    </source>
</evidence>
<feature type="region of interest" description="Disordered" evidence="3">
    <location>
        <begin position="81"/>
        <end position="115"/>
    </location>
</feature>
<feature type="domain" description="DUF7639" evidence="5">
    <location>
        <begin position="1"/>
        <end position="48"/>
    </location>
</feature>
<comment type="catalytic activity">
    <reaction evidence="2">
        <text>2,5-diamino-6-hydroxy-4-(5-phosphoribosylamino)-pyrimidine + H2O = 2,5,6-triamino-4-hydroxypyrimidine + D-ribose 5-phosphate</text>
        <dbReference type="Rhea" id="RHEA:23436"/>
        <dbReference type="ChEBI" id="CHEBI:15377"/>
        <dbReference type="ChEBI" id="CHEBI:58614"/>
        <dbReference type="ChEBI" id="CHEBI:78346"/>
        <dbReference type="ChEBI" id="CHEBI:137796"/>
    </reaction>
</comment>
<dbReference type="CDD" id="cd15457">
    <property type="entry name" value="NADAR"/>
    <property type="match status" value="1"/>
</dbReference>
<evidence type="ECO:0000313" key="6">
    <source>
        <dbReference type="EMBL" id="GGU61114.1"/>
    </source>
</evidence>
<evidence type="ECO:0000256" key="1">
    <source>
        <dbReference type="ARBA" id="ARBA00000022"/>
    </source>
</evidence>
<protein>
    <recommendedName>
        <fullName evidence="8">Riboflavin biosynthesis intermediates N-glycosidase</fullName>
    </recommendedName>
</protein>
<reference evidence="7" key="1">
    <citation type="journal article" date="2019" name="Int. J. Syst. Evol. Microbiol.">
        <title>The Global Catalogue of Microorganisms (GCM) 10K type strain sequencing project: providing services to taxonomists for standard genome sequencing and annotation.</title>
        <authorList>
            <consortium name="The Broad Institute Genomics Platform"/>
            <consortium name="The Broad Institute Genome Sequencing Center for Infectious Disease"/>
            <person name="Wu L."/>
            <person name="Ma J."/>
        </authorList>
    </citation>
    <scope>NUCLEOTIDE SEQUENCE [LARGE SCALE GENOMIC DNA]</scope>
    <source>
        <strain evidence="7">JCM 3399</strain>
    </source>
</reference>
<name>A0ABQ2UZZ0_9ACTN</name>
<gene>
    <name evidence="6" type="ORF">GCM10010211_27520</name>
</gene>